<organism evidence="3 4">
    <name type="scientific">Sphingomonas prati</name>
    <dbReference type="NCBI Taxonomy" id="1843237"/>
    <lineage>
        <taxon>Bacteria</taxon>
        <taxon>Pseudomonadati</taxon>
        <taxon>Pseudomonadota</taxon>
        <taxon>Alphaproteobacteria</taxon>
        <taxon>Sphingomonadales</taxon>
        <taxon>Sphingomonadaceae</taxon>
        <taxon>Sphingomonas</taxon>
    </lineage>
</organism>
<protein>
    <submittedName>
        <fullName evidence="3">Flp pilus assembly protein TadD</fullName>
    </submittedName>
</protein>
<dbReference type="EMBL" id="JACIJR010000010">
    <property type="protein sequence ID" value="MBB5730847.1"/>
    <property type="molecule type" value="Genomic_DNA"/>
</dbReference>
<dbReference type="PROSITE" id="PS51257">
    <property type="entry name" value="PROKAR_LIPOPROTEIN"/>
    <property type="match status" value="1"/>
</dbReference>
<dbReference type="PROSITE" id="PS50005">
    <property type="entry name" value="TPR"/>
    <property type="match status" value="1"/>
</dbReference>
<dbReference type="Gene3D" id="1.25.40.10">
    <property type="entry name" value="Tetratricopeptide repeat domain"/>
    <property type="match status" value="1"/>
</dbReference>
<evidence type="ECO:0000313" key="4">
    <source>
        <dbReference type="Proteomes" id="UP000546701"/>
    </source>
</evidence>
<dbReference type="Pfam" id="PF13432">
    <property type="entry name" value="TPR_16"/>
    <property type="match status" value="1"/>
</dbReference>
<dbReference type="InterPro" id="IPR019734">
    <property type="entry name" value="TPR_rpt"/>
</dbReference>
<accession>A0A7W9F2V5</accession>
<gene>
    <name evidence="3" type="ORF">FHS99_003354</name>
</gene>
<feature type="chain" id="PRO_5031456302" evidence="2">
    <location>
        <begin position="25"/>
        <end position="258"/>
    </location>
</feature>
<dbReference type="SUPFAM" id="SSF48452">
    <property type="entry name" value="TPR-like"/>
    <property type="match status" value="1"/>
</dbReference>
<evidence type="ECO:0000256" key="1">
    <source>
        <dbReference type="PROSITE-ProRule" id="PRU00339"/>
    </source>
</evidence>
<feature type="signal peptide" evidence="2">
    <location>
        <begin position="1"/>
        <end position="24"/>
    </location>
</feature>
<dbReference type="RefSeq" id="WP_157177892.1">
    <property type="nucleotide sequence ID" value="NZ_JACIJR010000010.1"/>
</dbReference>
<dbReference type="AlphaFoldDB" id="A0A7W9F2V5"/>
<reference evidence="3 4" key="1">
    <citation type="submission" date="2020-08" db="EMBL/GenBank/DDBJ databases">
        <title>Genomic Encyclopedia of Type Strains, Phase IV (KMG-IV): sequencing the most valuable type-strain genomes for metagenomic binning, comparative biology and taxonomic classification.</title>
        <authorList>
            <person name="Goeker M."/>
        </authorList>
    </citation>
    <scope>NUCLEOTIDE SEQUENCE [LARGE SCALE GENOMIC DNA]</scope>
    <source>
        <strain evidence="3 4">DSM 103336</strain>
    </source>
</reference>
<sequence>MIPFLKTRYLKKVVFWTLAPMLFAVGCKPAGQLNMSSLRGRVPSASTIAAQFATMGQTAMRNRNGALAVAMAERAVSAQPGIVRYRSQLGQSYLLAGRFASAIQAFRGVVATAPSDGRTLLSMALAQAAFGQEAAARSSLMAADGLIGVPDLGLARALIGDSDGAIELLEPVARAPDAVPRTRQNLALAYALAGQWDKARAIAGQDLSADQLSARMLAWASLAKPQPARSRVSAFIGVTPAVIDPGMPVQLALSTQPF</sequence>
<comment type="caution">
    <text evidence="3">The sequence shown here is derived from an EMBL/GenBank/DDBJ whole genome shotgun (WGS) entry which is preliminary data.</text>
</comment>
<feature type="repeat" description="TPR" evidence="1">
    <location>
        <begin position="83"/>
        <end position="116"/>
    </location>
</feature>
<keyword evidence="2" id="KW-0732">Signal</keyword>
<dbReference type="InterPro" id="IPR011990">
    <property type="entry name" value="TPR-like_helical_dom_sf"/>
</dbReference>
<proteinExistence type="predicted"/>
<dbReference type="Proteomes" id="UP000546701">
    <property type="component" value="Unassembled WGS sequence"/>
</dbReference>
<dbReference type="OrthoDB" id="7388953at2"/>
<evidence type="ECO:0000313" key="3">
    <source>
        <dbReference type="EMBL" id="MBB5730847.1"/>
    </source>
</evidence>
<name>A0A7W9F2V5_9SPHN</name>
<keyword evidence="4" id="KW-1185">Reference proteome</keyword>
<evidence type="ECO:0000256" key="2">
    <source>
        <dbReference type="SAM" id="SignalP"/>
    </source>
</evidence>
<keyword evidence="1" id="KW-0802">TPR repeat</keyword>
<dbReference type="SMART" id="SM00028">
    <property type="entry name" value="TPR"/>
    <property type="match status" value="3"/>
</dbReference>